<evidence type="ECO:0000256" key="2">
    <source>
        <dbReference type="ARBA" id="ARBA00012438"/>
    </source>
</evidence>
<evidence type="ECO:0000256" key="9">
    <source>
        <dbReference type="SAM" id="Coils"/>
    </source>
</evidence>
<evidence type="ECO:0000256" key="7">
    <source>
        <dbReference type="ARBA" id="ARBA00022840"/>
    </source>
</evidence>
<comment type="catalytic activity">
    <reaction evidence="1">
        <text>ATP + protein L-histidine = ADP + protein N-phospho-L-histidine.</text>
        <dbReference type="EC" id="2.7.13.3"/>
    </reaction>
</comment>
<dbReference type="InterPro" id="IPR050736">
    <property type="entry name" value="Sensor_HK_Regulatory"/>
</dbReference>
<proteinExistence type="predicted"/>
<evidence type="ECO:0000256" key="4">
    <source>
        <dbReference type="ARBA" id="ARBA00022679"/>
    </source>
</evidence>
<keyword evidence="3" id="KW-0597">Phosphoprotein</keyword>
<comment type="caution">
    <text evidence="12">The sequence shown here is derived from an EMBL/GenBank/DDBJ whole genome shotgun (WGS) entry which is preliminary data.</text>
</comment>
<evidence type="ECO:0000313" key="12">
    <source>
        <dbReference type="EMBL" id="OBR63782.1"/>
    </source>
</evidence>
<dbReference type="AlphaFoldDB" id="A0A1A5YDX4"/>
<dbReference type="Gene3D" id="3.30.565.10">
    <property type="entry name" value="Histidine kinase-like ATPase, C-terminal domain"/>
    <property type="match status" value="1"/>
</dbReference>
<dbReference type="PANTHER" id="PTHR43711:SF1">
    <property type="entry name" value="HISTIDINE KINASE 1"/>
    <property type="match status" value="1"/>
</dbReference>
<feature type="transmembrane region" description="Helical" evidence="10">
    <location>
        <begin position="12"/>
        <end position="35"/>
    </location>
</feature>
<evidence type="ECO:0000256" key="10">
    <source>
        <dbReference type="SAM" id="Phobius"/>
    </source>
</evidence>
<dbReference type="PANTHER" id="PTHR43711">
    <property type="entry name" value="TWO-COMPONENT HISTIDINE KINASE"/>
    <property type="match status" value="1"/>
</dbReference>
<keyword evidence="10" id="KW-1133">Transmembrane helix</keyword>
<dbReference type="InterPro" id="IPR003594">
    <property type="entry name" value="HATPase_dom"/>
</dbReference>
<dbReference type="Proteomes" id="UP000092024">
    <property type="component" value="Unassembled WGS sequence"/>
</dbReference>
<evidence type="ECO:0000313" key="13">
    <source>
        <dbReference type="Proteomes" id="UP000092024"/>
    </source>
</evidence>
<dbReference type="Pfam" id="PF02518">
    <property type="entry name" value="HATPase_c"/>
    <property type="match status" value="1"/>
</dbReference>
<dbReference type="InterPro" id="IPR036097">
    <property type="entry name" value="HisK_dim/P_sf"/>
</dbReference>
<reference evidence="12 13" key="1">
    <citation type="submission" date="2016-05" db="EMBL/GenBank/DDBJ databases">
        <title>Paenibacillus oryzae. sp. nov., isolated from the rice root.</title>
        <authorList>
            <person name="Zhang J."/>
            <person name="Zhang X."/>
        </authorList>
    </citation>
    <scope>NUCLEOTIDE SEQUENCE [LARGE SCALE GENOMIC DNA]</scope>
    <source>
        <strain evidence="12 13">1DrF-4</strain>
    </source>
</reference>
<dbReference type="PRINTS" id="PR00344">
    <property type="entry name" value="BCTRLSENSOR"/>
</dbReference>
<keyword evidence="6" id="KW-0418">Kinase</keyword>
<dbReference type="GO" id="GO:0005524">
    <property type="term" value="F:ATP binding"/>
    <property type="evidence" value="ECO:0007669"/>
    <property type="project" value="UniProtKB-KW"/>
</dbReference>
<evidence type="ECO:0000256" key="1">
    <source>
        <dbReference type="ARBA" id="ARBA00000085"/>
    </source>
</evidence>
<keyword evidence="8" id="KW-0902">Two-component regulatory system</keyword>
<dbReference type="EC" id="2.7.13.3" evidence="2"/>
<evidence type="ECO:0000256" key="5">
    <source>
        <dbReference type="ARBA" id="ARBA00022741"/>
    </source>
</evidence>
<keyword evidence="4" id="KW-0808">Transferase</keyword>
<dbReference type="SUPFAM" id="SSF47384">
    <property type="entry name" value="Homodimeric domain of signal transducing histidine kinase"/>
    <property type="match status" value="1"/>
</dbReference>
<evidence type="ECO:0000259" key="11">
    <source>
        <dbReference type="PROSITE" id="PS50109"/>
    </source>
</evidence>
<dbReference type="Gene3D" id="1.10.287.130">
    <property type="match status" value="1"/>
</dbReference>
<dbReference type="InterPro" id="IPR004358">
    <property type="entry name" value="Sig_transdc_His_kin-like_C"/>
</dbReference>
<dbReference type="GO" id="GO:0000155">
    <property type="term" value="F:phosphorelay sensor kinase activity"/>
    <property type="evidence" value="ECO:0007669"/>
    <property type="project" value="InterPro"/>
</dbReference>
<dbReference type="STRING" id="1844972.A7K91_17875"/>
<evidence type="ECO:0000256" key="6">
    <source>
        <dbReference type="ARBA" id="ARBA00022777"/>
    </source>
</evidence>
<feature type="transmembrane region" description="Helical" evidence="10">
    <location>
        <begin position="263"/>
        <end position="284"/>
    </location>
</feature>
<evidence type="ECO:0000256" key="3">
    <source>
        <dbReference type="ARBA" id="ARBA00022553"/>
    </source>
</evidence>
<keyword evidence="13" id="KW-1185">Reference proteome</keyword>
<dbReference type="OrthoDB" id="368131at2"/>
<dbReference type="CDD" id="cd00082">
    <property type="entry name" value="HisKA"/>
    <property type="match status" value="1"/>
</dbReference>
<gene>
    <name evidence="12" type="ORF">A7K91_17875</name>
</gene>
<dbReference type="RefSeq" id="WP_068685731.1">
    <property type="nucleotide sequence ID" value="NZ_LYPA01000069.1"/>
</dbReference>
<dbReference type="PROSITE" id="PS50109">
    <property type="entry name" value="HIS_KIN"/>
    <property type="match status" value="1"/>
</dbReference>
<dbReference type="InterPro" id="IPR036890">
    <property type="entry name" value="HATPase_C_sf"/>
</dbReference>
<accession>A0A1A5YDX4</accession>
<organism evidence="12 13">
    <name type="scientific">Paenibacillus oryzae</name>
    <dbReference type="NCBI Taxonomy" id="1844972"/>
    <lineage>
        <taxon>Bacteria</taxon>
        <taxon>Bacillati</taxon>
        <taxon>Bacillota</taxon>
        <taxon>Bacilli</taxon>
        <taxon>Bacillales</taxon>
        <taxon>Paenibacillaceae</taxon>
        <taxon>Paenibacillus</taxon>
    </lineage>
</organism>
<name>A0A1A5YDX4_9BACL</name>
<evidence type="ECO:0000256" key="8">
    <source>
        <dbReference type="ARBA" id="ARBA00023012"/>
    </source>
</evidence>
<keyword evidence="10" id="KW-0812">Transmembrane</keyword>
<dbReference type="Pfam" id="PF00512">
    <property type="entry name" value="HisKA"/>
    <property type="match status" value="1"/>
</dbReference>
<sequence>MKPIRRRLAFHFIYQLALTSFFLILLLTASFLAIIDFISSKEREYNLSNGSSIDSVVLEAYSKDDDIYLSTFMEELLVKHGMWVQVIDQAGVVEKVFNSPGDLPGRYTAAELLDIQHTGRFGKYEVNGQLDELTMGEQYLFLFGYHRSAREVLQNLYHAYEEDGLVTDKHKTKLEAALAASGNSLSIVGENGEVVQSFGPASSGNGSGFQPLRIYEMQSRWSSSGGAEIIAAANAPYLWVLQSNDSVSNQETAFSMIQMMIRYLVVVSIAILLLLGGLSLWHGYRYAQPMLLLGRWFGQLSNAEKGLEAIEKEKKNIYRANGKMKRRFRLFRETIDAFMNMADQMSQTEERRRQFERSRIQWMSGISHDLRTPLSTIQGYGYILEREPQGWDEEQLRNMGNMIREKSDYMLELIEDFSLLEKLKRGPVIMDAAPIDLNELVRRVVLRYVNDATLNDVELVYETEEERLYIDGDAKLLKRLLDNVIVNAIKHNEPGIRIRVAAGRLSDPSNGAGDEGELVCITVSDNGQGMDEETQAKLFETYYRGTSTGQTSEGSGLGMSIANMIVKAHLGSIGVQSALGSGSVITILLPLRR</sequence>
<keyword evidence="5" id="KW-0547">Nucleotide-binding</keyword>
<keyword evidence="10" id="KW-0472">Membrane</keyword>
<keyword evidence="9" id="KW-0175">Coiled coil</keyword>
<dbReference type="InterPro" id="IPR005467">
    <property type="entry name" value="His_kinase_dom"/>
</dbReference>
<dbReference type="SMART" id="SM00388">
    <property type="entry name" value="HisKA"/>
    <property type="match status" value="1"/>
</dbReference>
<keyword evidence="7" id="KW-0067">ATP-binding</keyword>
<protein>
    <recommendedName>
        <fullName evidence="2">histidine kinase</fullName>
        <ecNumber evidence="2">2.7.13.3</ecNumber>
    </recommendedName>
</protein>
<feature type="domain" description="Histidine kinase" evidence="11">
    <location>
        <begin position="365"/>
        <end position="593"/>
    </location>
</feature>
<dbReference type="EMBL" id="LYPA01000069">
    <property type="protein sequence ID" value="OBR63782.1"/>
    <property type="molecule type" value="Genomic_DNA"/>
</dbReference>
<dbReference type="SMART" id="SM00387">
    <property type="entry name" value="HATPase_c"/>
    <property type="match status" value="1"/>
</dbReference>
<dbReference type="SUPFAM" id="SSF55874">
    <property type="entry name" value="ATPase domain of HSP90 chaperone/DNA topoisomerase II/histidine kinase"/>
    <property type="match status" value="1"/>
</dbReference>
<dbReference type="InterPro" id="IPR003661">
    <property type="entry name" value="HisK_dim/P_dom"/>
</dbReference>
<feature type="coiled-coil region" evidence="9">
    <location>
        <begin position="300"/>
        <end position="327"/>
    </location>
</feature>